<evidence type="ECO:0000313" key="3">
    <source>
        <dbReference type="Proteomes" id="UP000663193"/>
    </source>
</evidence>
<dbReference type="AlphaFoldDB" id="A0A7U2EY34"/>
<organism evidence="2 3">
    <name type="scientific">Phaeosphaeria nodorum (strain SN15 / ATCC MYA-4574 / FGSC 10173)</name>
    <name type="common">Glume blotch fungus</name>
    <name type="synonym">Parastagonospora nodorum</name>
    <dbReference type="NCBI Taxonomy" id="321614"/>
    <lineage>
        <taxon>Eukaryota</taxon>
        <taxon>Fungi</taxon>
        <taxon>Dikarya</taxon>
        <taxon>Ascomycota</taxon>
        <taxon>Pezizomycotina</taxon>
        <taxon>Dothideomycetes</taxon>
        <taxon>Pleosporomycetidae</taxon>
        <taxon>Pleosporales</taxon>
        <taxon>Pleosporineae</taxon>
        <taxon>Phaeosphaeriaceae</taxon>
        <taxon>Parastagonospora</taxon>
    </lineage>
</organism>
<protein>
    <submittedName>
        <fullName evidence="2">Uncharacterized protein</fullName>
    </submittedName>
</protein>
<dbReference type="Proteomes" id="UP000663193">
    <property type="component" value="Chromosome 3"/>
</dbReference>
<feature type="compositionally biased region" description="Basic and acidic residues" evidence="1">
    <location>
        <begin position="36"/>
        <end position="46"/>
    </location>
</feature>
<dbReference type="VEuPathDB" id="FungiDB:JI435_033960"/>
<keyword evidence="3" id="KW-1185">Reference proteome</keyword>
<evidence type="ECO:0000313" key="2">
    <source>
        <dbReference type="EMBL" id="QRC93155.1"/>
    </source>
</evidence>
<dbReference type="EMBL" id="CP069025">
    <property type="protein sequence ID" value="QRC93155.1"/>
    <property type="molecule type" value="Genomic_DNA"/>
</dbReference>
<feature type="region of interest" description="Disordered" evidence="1">
    <location>
        <begin position="14"/>
        <end position="48"/>
    </location>
</feature>
<reference evidence="3" key="1">
    <citation type="journal article" date="2021" name="BMC Genomics">
        <title>Chromosome-level genome assembly and manually-curated proteome of model necrotroph Parastagonospora nodorum Sn15 reveals a genome-wide trove of candidate effector homologs, and redundancy of virulence-related functions within an accessory chromosome.</title>
        <authorList>
            <person name="Bertazzoni S."/>
            <person name="Jones D.A.B."/>
            <person name="Phan H.T."/>
            <person name="Tan K.-C."/>
            <person name="Hane J.K."/>
        </authorList>
    </citation>
    <scope>NUCLEOTIDE SEQUENCE [LARGE SCALE GENOMIC DNA]</scope>
    <source>
        <strain evidence="3">SN15 / ATCC MYA-4574 / FGSC 10173)</strain>
    </source>
</reference>
<gene>
    <name evidence="2" type="ORF">JI435_033960</name>
</gene>
<sequence>MVWWVGVRQSTLTYQSTPSKHDTPGSTTPSPPPQHLQDHRCREQAHKARSKVLLPSNLPDWLTCDYQALLNEPASLPLTTVC</sequence>
<evidence type="ECO:0000256" key="1">
    <source>
        <dbReference type="SAM" id="MobiDB-lite"/>
    </source>
</evidence>
<proteinExistence type="predicted"/>
<dbReference type="KEGG" id="pno:SNOG_03396"/>
<accession>A0A7U2EY34</accession>
<name>A0A7U2EY34_PHANO</name>
<dbReference type="RefSeq" id="XP_001793964.1">
    <property type="nucleotide sequence ID" value="XM_001793912.1"/>
</dbReference>